<dbReference type="PANTHER" id="PTHR46405:SF2">
    <property type="entry name" value="OS05G0141500 PROTEIN"/>
    <property type="match status" value="1"/>
</dbReference>
<protein>
    <submittedName>
        <fullName evidence="5">Putative E3 ubiquitin-protein ligase RF298</fullName>
    </submittedName>
</protein>
<dbReference type="Pfam" id="PF20235">
    <property type="entry name" value="PIR2-like_helical"/>
    <property type="match status" value="1"/>
</dbReference>
<dbReference type="CDD" id="cd23128">
    <property type="entry name" value="RING-HC_MIP1-like"/>
    <property type="match status" value="1"/>
</dbReference>
<sequence length="851" mass="94557">MAAAVARGSSQPSTSLLVQEKGSRNKRKFRADPPMPDLNKLVIPQTDCPNFESLLEKPSGTSHLENHASVCDLCSSLIGHSREEPDMEEFQEADWDDLAEAQLEDLLLNNLDTIFKTAIKRITSNGYTEEFATKAVLRTGLCYGSKDTLSNIVDNTLKLLKNGPEVDSSSKDHFFEDLQQLEKYILAEMVCVLREVRPFFTTGDAMWYLLLCDMNVSHACAMDGDPLSSLSSDDSRDGPSDIQLKPDSNSTTMASPSVTEFNATKPEKLNPVLPYPHNSSQPELPTVTGIPNLPSGRFSASRNVQGARSAPNTGRGKVNLSCDHVAVDSSSSSVSPLNLSQEKPVVSKKGLGGASKRESILRQKSVHYEKSYRAYGAKSSLKLTKLNGLGSFILDKKCKSVSGSTAANLKSASMKLSEAVGVDVGQADGSPNISFSAGISAGSTCSTTASKNPSPLHTTNTELSLSLPSTNSSSANHKPSTGMEMENCCSFLGIPSDNICGQWVPQDKKDEMLLKLVPRVRDLQVRLQEWTEWAQQKVMQAARRLSKDKVELHSLRQEKEDAIRVKKERKSLEDTTLKKLSEIEIDMAKASEQVDKSNTSVRTLEIDNAKLRYDMQAAKMQAAESAASCQEVSRREVKTLKKFQSWDKQKALLQEELLNEKRKLSQLQQQVMQAKEHQDQLEARWKQEEKVKVEALKLAKTEREERELLEASAKSKGDAIKLEAESNLQKYKDEIHRLENQIAQLRLKTDSTKIAALRWSIDGSKKLDVLKDSYVQYLTKMDLQDSVFGDVQRERECVMCLCDEMSVVFLPCAHQVVCTKCNELHEKQGMKDCPSCRAPIQRRICVRFSNS</sequence>
<feature type="coiled-coil region" evidence="2">
    <location>
        <begin position="721"/>
        <end position="755"/>
    </location>
</feature>
<feature type="coiled-coil region" evidence="2">
    <location>
        <begin position="650"/>
        <end position="684"/>
    </location>
</feature>
<evidence type="ECO:0000313" key="5">
    <source>
        <dbReference type="EMBL" id="JAT59771.1"/>
    </source>
</evidence>
<dbReference type="InterPro" id="IPR001841">
    <property type="entry name" value="Znf_RING"/>
</dbReference>
<feature type="region of interest" description="Disordered" evidence="3">
    <location>
        <begin position="446"/>
        <end position="481"/>
    </location>
</feature>
<feature type="region of interest" description="Disordered" evidence="3">
    <location>
        <begin position="1"/>
        <end position="36"/>
    </location>
</feature>
<keyword evidence="2" id="KW-0175">Coiled coil</keyword>
<feature type="domain" description="RING-type" evidence="4">
    <location>
        <begin position="797"/>
        <end position="837"/>
    </location>
</feature>
<dbReference type="EMBL" id="GDJX01008165">
    <property type="protein sequence ID" value="JAT59771.1"/>
    <property type="molecule type" value="Transcribed_RNA"/>
</dbReference>
<accession>A0A1D1YYQ8</accession>
<evidence type="ECO:0000256" key="3">
    <source>
        <dbReference type="SAM" id="MobiDB-lite"/>
    </source>
</evidence>
<dbReference type="GO" id="GO:0008270">
    <property type="term" value="F:zinc ion binding"/>
    <property type="evidence" value="ECO:0007669"/>
    <property type="project" value="UniProtKB-KW"/>
</dbReference>
<evidence type="ECO:0000256" key="1">
    <source>
        <dbReference type="PROSITE-ProRule" id="PRU00175"/>
    </source>
</evidence>
<name>A0A1D1YYQ8_9ARAE</name>
<feature type="compositionally biased region" description="Polar residues" evidence="3">
    <location>
        <begin position="446"/>
        <end position="457"/>
    </location>
</feature>
<keyword evidence="1" id="KW-0862">Zinc</keyword>
<dbReference type="InterPro" id="IPR046527">
    <property type="entry name" value="PIR2-like_helical"/>
</dbReference>
<evidence type="ECO:0000259" key="4">
    <source>
        <dbReference type="PROSITE" id="PS50089"/>
    </source>
</evidence>
<dbReference type="AlphaFoldDB" id="A0A1D1YYQ8"/>
<feature type="compositionally biased region" description="Polar residues" evidence="3">
    <location>
        <begin position="8"/>
        <end position="17"/>
    </location>
</feature>
<keyword evidence="1" id="KW-0479">Metal-binding</keyword>
<feature type="region of interest" description="Disordered" evidence="3">
    <location>
        <begin position="226"/>
        <end position="256"/>
    </location>
</feature>
<feature type="compositionally biased region" description="Polar residues" evidence="3">
    <location>
        <begin position="246"/>
        <end position="256"/>
    </location>
</feature>
<proteinExistence type="predicted"/>
<organism evidence="5">
    <name type="scientific">Anthurium amnicola</name>
    <dbReference type="NCBI Taxonomy" id="1678845"/>
    <lineage>
        <taxon>Eukaryota</taxon>
        <taxon>Viridiplantae</taxon>
        <taxon>Streptophyta</taxon>
        <taxon>Embryophyta</taxon>
        <taxon>Tracheophyta</taxon>
        <taxon>Spermatophyta</taxon>
        <taxon>Magnoliopsida</taxon>
        <taxon>Liliopsida</taxon>
        <taxon>Araceae</taxon>
        <taxon>Pothoideae</taxon>
        <taxon>Potheae</taxon>
        <taxon>Anthurium</taxon>
    </lineage>
</organism>
<dbReference type="InterPro" id="IPR013083">
    <property type="entry name" value="Znf_RING/FYVE/PHD"/>
</dbReference>
<keyword evidence="1" id="KW-0863">Zinc-finger</keyword>
<dbReference type="SUPFAM" id="SSF57850">
    <property type="entry name" value="RING/U-box"/>
    <property type="match status" value="1"/>
</dbReference>
<dbReference type="PROSITE" id="PS50089">
    <property type="entry name" value="ZF_RING_2"/>
    <property type="match status" value="1"/>
</dbReference>
<reference evidence="5" key="1">
    <citation type="submission" date="2015-07" db="EMBL/GenBank/DDBJ databases">
        <title>Transcriptome Assembly of Anthurium amnicola.</title>
        <authorList>
            <person name="Suzuki J."/>
        </authorList>
    </citation>
    <scope>NUCLEOTIDE SEQUENCE</scope>
</reference>
<dbReference type="PANTHER" id="PTHR46405">
    <property type="entry name" value="OS05G0141500 PROTEIN"/>
    <property type="match status" value="1"/>
</dbReference>
<feature type="compositionally biased region" description="Low complexity" evidence="3">
    <location>
        <begin position="458"/>
        <end position="476"/>
    </location>
</feature>
<gene>
    <name evidence="5" type="primary">RF298</name>
    <name evidence="5" type="ORF">g.16527</name>
</gene>
<dbReference type="Pfam" id="PF13920">
    <property type="entry name" value="zf-C3HC4_3"/>
    <property type="match status" value="1"/>
</dbReference>
<evidence type="ECO:0000256" key="2">
    <source>
        <dbReference type="SAM" id="Coils"/>
    </source>
</evidence>
<dbReference type="Gene3D" id="3.30.40.10">
    <property type="entry name" value="Zinc/RING finger domain, C3HC4 (zinc finger)"/>
    <property type="match status" value="1"/>
</dbReference>
<dbReference type="InterPro" id="IPR046934">
    <property type="entry name" value="PIR2-like"/>
</dbReference>